<dbReference type="AlphaFoldDB" id="A0A7W7ZJI5"/>
<evidence type="ECO:0000259" key="1">
    <source>
        <dbReference type="Pfam" id="PF00534"/>
    </source>
</evidence>
<dbReference type="PANTHER" id="PTHR12526">
    <property type="entry name" value="GLYCOSYLTRANSFERASE"/>
    <property type="match status" value="1"/>
</dbReference>
<feature type="domain" description="Glycosyltransferase subfamily 4-like N-terminal" evidence="2">
    <location>
        <begin position="18"/>
        <end position="127"/>
    </location>
</feature>
<name>A0A7W7ZJI5_9BACT</name>
<organism evidence="3 4">
    <name type="scientific">Granulicella aggregans</name>
    <dbReference type="NCBI Taxonomy" id="474949"/>
    <lineage>
        <taxon>Bacteria</taxon>
        <taxon>Pseudomonadati</taxon>
        <taxon>Acidobacteriota</taxon>
        <taxon>Terriglobia</taxon>
        <taxon>Terriglobales</taxon>
        <taxon>Acidobacteriaceae</taxon>
        <taxon>Granulicella</taxon>
    </lineage>
</organism>
<keyword evidence="3" id="KW-0808">Transferase</keyword>
<evidence type="ECO:0000313" key="4">
    <source>
        <dbReference type="Proteomes" id="UP000540989"/>
    </source>
</evidence>
<dbReference type="Pfam" id="PF00534">
    <property type="entry name" value="Glycos_transf_1"/>
    <property type="match status" value="1"/>
</dbReference>
<reference evidence="3 4" key="1">
    <citation type="submission" date="2020-08" db="EMBL/GenBank/DDBJ databases">
        <title>Genomic Encyclopedia of Type Strains, Phase IV (KMG-V): Genome sequencing to study the core and pangenomes of soil and plant-associated prokaryotes.</title>
        <authorList>
            <person name="Whitman W."/>
        </authorList>
    </citation>
    <scope>NUCLEOTIDE SEQUENCE [LARGE SCALE GENOMIC DNA]</scope>
    <source>
        <strain evidence="3 4">M8UP14</strain>
    </source>
</reference>
<evidence type="ECO:0000313" key="3">
    <source>
        <dbReference type="EMBL" id="MBB5061089.1"/>
    </source>
</evidence>
<dbReference type="GO" id="GO:0016757">
    <property type="term" value="F:glycosyltransferase activity"/>
    <property type="evidence" value="ECO:0007669"/>
    <property type="project" value="InterPro"/>
</dbReference>
<dbReference type="RefSeq" id="WP_184223781.1">
    <property type="nucleotide sequence ID" value="NZ_JACHIP010000027.1"/>
</dbReference>
<dbReference type="InterPro" id="IPR028098">
    <property type="entry name" value="Glyco_trans_4-like_N"/>
</dbReference>
<sequence length="354" mass="39221">MRIALIASPFISVPPTRYGGTELFISHLAEGLQRKGIETVVYCNGDSTVGVEKRACYPHAEWPLATETSGMLKELDHLSWSIEEAAKTCDLIHINSAPAITYSRYVSAPFVCTLHHPHEIALTRMYERYPEIHYAAISQHQASVHPTLAVTTIHHGIDTTKYRLQAKKEDYLCFLGRIAPIKGVHTAIEVAKRAGIPLKIAGEIQPIFRDYFDAMIKPHIDGHFIEYVGEADLDMKNQLLGGSRGLLFPIQWSEPFGLVMVEAMACGTPVFAFPGGAVPEIVRTGVSGTISSSAEEMAAAVKDTTYSPELIRSWVEQRFSVDIMVQHYIDLYQRILANGFDSEAKVHLVEEVAA</sequence>
<comment type="caution">
    <text evidence="3">The sequence shown here is derived from an EMBL/GenBank/DDBJ whole genome shotgun (WGS) entry which is preliminary data.</text>
</comment>
<gene>
    <name evidence="3" type="ORF">HDF16_005825</name>
</gene>
<protein>
    <submittedName>
        <fullName evidence="3">Glycosyltransferase involved in cell wall biosynthesis</fullName>
    </submittedName>
</protein>
<dbReference type="Proteomes" id="UP000540989">
    <property type="component" value="Unassembled WGS sequence"/>
</dbReference>
<dbReference type="PANTHER" id="PTHR12526:SF595">
    <property type="entry name" value="BLL5217 PROTEIN"/>
    <property type="match status" value="1"/>
</dbReference>
<dbReference type="Gene3D" id="3.40.50.2000">
    <property type="entry name" value="Glycogen Phosphorylase B"/>
    <property type="match status" value="2"/>
</dbReference>
<dbReference type="InterPro" id="IPR001296">
    <property type="entry name" value="Glyco_trans_1"/>
</dbReference>
<accession>A0A7W7ZJI5</accession>
<proteinExistence type="predicted"/>
<evidence type="ECO:0000259" key="2">
    <source>
        <dbReference type="Pfam" id="PF13439"/>
    </source>
</evidence>
<dbReference type="Pfam" id="PF13439">
    <property type="entry name" value="Glyco_transf_4"/>
    <property type="match status" value="1"/>
</dbReference>
<dbReference type="EMBL" id="JACHIP010000027">
    <property type="protein sequence ID" value="MBB5061089.1"/>
    <property type="molecule type" value="Genomic_DNA"/>
</dbReference>
<feature type="domain" description="Glycosyl transferase family 1" evidence="1">
    <location>
        <begin position="166"/>
        <end position="315"/>
    </location>
</feature>
<keyword evidence="4" id="KW-1185">Reference proteome</keyword>
<dbReference type="CDD" id="cd03802">
    <property type="entry name" value="GT4_AviGT4-like"/>
    <property type="match status" value="1"/>
</dbReference>
<dbReference type="SUPFAM" id="SSF53756">
    <property type="entry name" value="UDP-Glycosyltransferase/glycogen phosphorylase"/>
    <property type="match status" value="1"/>
</dbReference>